<dbReference type="InterPro" id="IPR050491">
    <property type="entry name" value="AmpC-like"/>
</dbReference>
<evidence type="ECO:0000256" key="3">
    <source>
        <dbReference type="SAM" id="Phobius"/>
    </source>
</evidence>
<keyword evidence="3" id="KW-1133">Transmembrane helix</keyword>
<sequence length="499" mass="56367">MKKRPFIITLIFTIVILIIVIITKHFLAYNKSETLLTKSSQNFIDTIVQSDMKAGDIPGASILIVKDNKVFLNKGYGYANVEKKIKAKPTTKYEIASNTKAFTGYAILDLAHKGKLHLNDKVSKYIPGFYMTYNDKKYDITIKQLLGQKSGIPSNITSEDQTEQYGDSINNLVNSIKGKELNHKPGDTFEYSNMNYDVLGLVIQNVSKESYQTYITENILKPLHMNQTSFKTTNTKHKNEAVGYEQASGVIKQSAPSFNIGDTPSAYLMSNTRDLEHWVKMQLSPSNKTKRIVNQSHQTINESRGEDNANGYAAGWFTNSNNNYVYHIGTLDNYSSIILLNPKKSYGIVILANLKSTKVSQLADHLNAQVMNHKHYTTIETKIEQAYDINIVITILSALGILISLYFIFKRLFAIKNGLYKVQRSKASLYAFIALMLVFVLISVAIYLIPYFVLGNNSWSFVMTWLPTHAKFALFSFYGCVISITILLTIIILSKKSYK</sequence>
<keyword evidence="2 3" id="KW-0472">Membrane</keyword>
<proteinExistence type="predicted"/>
<evidence type="ECO:0000256" key="2">
    <source>
        <dbReference type="ARBA" id="ARBA00023136"/>
    </source>
</evidence>
<dbReference type="GO" id="GO:0016020">
    <property type="term" value="C:membrane"/>
    <property type="evidence" value="ECO:0007669"/>
    <property type="project" value="UniProtKB-SubCell"/>
</dbReference>
<dbReference type="Pfam" id="PF00144">
    <property type="entry name" value="Beta-lactamase"/>
    <property type="match status" value="1"/>
</dbReference>
<evidence type="ECO:0000313" key="6">
    <source>
        <dbReference type="Proteomes" id="UP001170310"/>
    </source>
</evidence>
<feature type="transmembrane region" description="Helical" evidence="3">
    <location>
        <begin position="472"/>
        <end position="493"/>
    </location>
</feature>
<dbReference type="InterPro" id="IPR001466">
    <property type="entry name" value="Beta-lactam-related"/>
</dbReference>
<dbReference type="RefSeq" id="WP_046467048.1">
    <property type="nucleotide sequence ID" value="NZ_JAUOQO010000001.1"/>
</dbReference>
<accession>A0AAW7YNM7</accession>
<organism evidence="5 6">
    <name type="scientific">Staphylococcus pasteuri_A</name>
    <dbReference type="NCBI Taxonomy" id="3062664"/>
    <lineage>
        <taxon>Bacteria</taxon>
        <taxon>Bacillati</taxon>
        <taxon>Bacillota</taxon>
        <taxon>Bacilli</taxon>
        <taxon>Bacillales</taxon>
        <taxon>Staphylococcaceae</taxon>
        <taxon>Staphylococcus</taxon>
    </lineage>
</organism>
<protein>
    <submittedName>
        <fullName evidence="5">Serine hydrolase FLP</fullName>
    </submittedName>
</protein>
<feature type="domain" description="Beta-lactamase-related" evidence="4">
    <location>
        <begin position="44"/>
        <end position="365"/>
    </location>
</feature>
<feature type="transmembrane region" description="Helical" evidence="3">
    <location>
        <begin position="7"/>
        <end position="27"/>
    </location>
</feature>
<keyword evidence="5" id="KW-0378">Hydrolase</keyword>
<dbReference type="GO" id="GO:0016787">
    <property type="term" value="F:hydrolase activity"/>
    <property type="evidence" value="ECO:0007669"/>
    <property type="project" value="UniProtKB-KW"/>
</dbReference>
<keyword evidence="3" id="KW-0812">Transmembrane</keyword>
<name>A0AAW7YNM7_9STAP</name>
<dbReference type="Proteomes" id="UP001170310">
    <property type="component" value="Unassembled WGS sequence"/>
</dbReference>
<dbReference type="InterPro" id="IPR012338">
    <property type="entry name" value="Beta-lactam/transpept-like"/>
</dbReference>
<dbReference type="Gene3D" id="3.40.710.10">
    <property type="entry name" value="DD-peptidase/beta-lactamase superfamily"/>
    <property type="match status" value="1"/>
</dbReference>
<dbReference type="AlphaFoldDB" id="A0AAW7YNM7"/>
<dbReference type="EMBL" id="JAUOQO010000001">
    <property type="protein sequence ID" value="MDO6572622.1"/>
    <property type="molecule type" value="Genomic_DNA"/>
</dbReference>
<feature type="transmembrane region" description="Helical" evidence="3">
    <location>
        <begin position="389"/>
        <end position="409"/>
    </location>
</feature>
<dbReference type="SUPFAM" id="SSF56601">
    <property type="entry name" value="beta-lactamase/transpeptidase-like"/>
    <property type="match status" value="1"/>
</dbReference>
<comment type="subcellular location">
    <subcellularLocation>
        <location evidence="1">Membrane</location>
    </subcellularLocation>
</comment>
<evidence type="ECO:0000259" key="4">
    <source>
        <dbReference type="Pfam" id="PF00144"/>
    </source>
</evidence>
<evidence type="ECO:0000313" key="5">
    <source>
        <dbReference type="EMBL" id="MDO6572622.1"/>
    </source>
</evidence>
<gene>
    <name evidence="5" type="ORF">Q4528_00455</name>
</gene>
<comment type="caution">
    <text evidence="5">The sequence shown here is derived from an EMBL/GenBank/DDBJ whole genome shotgun (WGS) entry which is preliminary data.</text>
</comment>
<feature type="transmembrane region" description="Helical" evidence="3">
    <location>
        <begin position="429"/>
        <end position="452"/>
    </location>
</feature>
<keyword evidence="6" id="KW-1185">Reference proteome</keyword>
<evidence type="ECO:0000256" key="1">
    <source>
        <dbReference type="ARBA" id="ARBA00004370"/>
    </source>
</evidence>
<dbReference type="PANTHER" id="PTHR46825:SF11">
    <property type="entry name" value="PENICILLIN-BINDING PROTEIN 4"/>
    <property type="match status" value="1"/>
</dbReference>
<reference evidence="5" key="1">
    <citation type="submission" date="2023-07" db="EMBL/GenBank/DDBJ databases">
        <title>Genome content predicts the carbon catabolic preferences of heterotrophic bacteria.</title>
        <authorList>
            <person name="Gralka M."/>
        </authorList>
    </citation>
    <scope>NUCLEOTIDE SEQUENCE</scope>
    <source>
        <strain evidence="5">E2R20</strain>
    </source>
</reference>
<dbReference type="PANTHER" id="PTHR46825">
    <property type="entry name" value="D-ALANYL-D-ALANINE-CARBOXYPEPTIDASE/ENDOPEPTIDASE AMPH"/>
    <property type="match status" value="1"/>
</dbReference>